<dbReference type="InterPro" id="IPR029063">
    <property type="entry name" value="SAM-dependent_MTases_sf"/>
</dbReference>
<dbReference type="InterPro" id="IPR023397">
    <property type="entry name" value="SAM-dep_MeTrfase_MraW_recog"/>
</dbReference>
<dbReference type="AlphaFoldDB" id="A0A383AVQ8"/>
<evidence type="ECO:0000256" key="3">
    <source>
        <dbReference type="ARBA" id="ARBA00022679"/>
    </source>
</evidence>
<sequence length="161" mass="18816">TSEDLNKMFKNYGELNNAKKITREIIKNRGKNEIKTTTQLNEIIYPLIPNRISNKILSRVYQAIRIEVNNELEAIRLLLKQTVELLKVGGRISLISYHSLEDRIVKRFFKTGKFQGEIEKDIYGNYSLPYKIIEKLIVPNQTEINKNIRARSAKLRIAERV</sequence>
<feature type="non-terminal residue" evidence="5">
    <location>
        <position position="1"/>
    </location>
</feature>
<gene>
    <name evidence="5" type="ORF">METZ01_LOCUS464545</name>
</gene>
<dbReference type="GO" id="GO:0070475">
    <property type="term" value="P:rRNA base methylation"/>
    <property type="evidence" value="ECO:0007669"/>
    <property type="project" value="TreeGrafter"/>
</dbReference>
<evidence type="ECO:0000256" key="2">
    <source>
        <dbReference type="ARBA" id="ARBA00022603"/>
    </source>
</evidence>
<dbReference type="GO" id="GO:0071424">
    <property type="term" value="F:rRNA (cytosine-N4-)-methyltransferase activity"/>
    <property type="evidence" value="ECO:0007669"/>
    <property type="project" value="TreeGrafter"/>
</dbReference>
<evidence type="ECO:0000313" key="5">
    <source>
        <dbReference type="EMBL" id="SVE11691.1"/>
    </source>
</evidence>
<dbReference type="Gene3D" id="3.40.50.150">
    <property type="entry name" value="Vaccinia Virus protein VP39"/>
    <property type="match status" value="1"/>
</dbReference>
<reference evidence="5" key="1">
    <citation type="submission" date="2018-05" db="EMBL/GenBank/DDBJ databases">
        <authorList>
            <person name="Lanie J.A."/>
            <person name="Ng W.-L."/>
            <person name="Kazmierczak K.M."/>
            <person name="Andrzejewski T.M."/>
            <person name="Davidsen T.M."/>
            <person name="Wayne K.J."/>
            <person name="Tettelin H."/>
            <person name="Glass J.I."/>
            <person name="Rusch D."/>
            <person name="Podicherti R."/>
            <person name="Tsui H.-C.T."/>
            <person name="Winkler M.E."/>
        </authorList>
    </citation>
    <scope>NUCLEOTIDE SEQUENCE</scope>
</reference>
<keyword evidence="2" id="KW-0489">Methyltransferase</keyword>
<protein>
    <recommendedName>
        <fullName evidence="6">16S rRNA (Cytosine(1402)-N(4))-methyltransferase</fullName>
    </recommendedName>
</protein>
<dbReference type="PANTHER" id="PTHR11265">
    <property type="entry name" value="S-ADENOSYL-METHYLTRANSFERASE MRAW"/>
    <property type="match status" value="1"/>
</dbReference>
<evidence type="ECO:0008006" key="6">
    <source>
        <dbReference type="Google" id="ProtNLM"/>
    </source>
</evidence>
<accession>A0A383AVQ8</accession>
<comment type="similarity">
    <text evidence="1">Belongs to the methyltransferase superfamily. RsmH family.</text>
</comment>
<keyword evidence="3" id="KW-0808">Transferase</keyword>
<name>A0A383AVQ8_9ZZZZ</name>
<dbReference type="GO" id="GO:0005737">
    <property type="term" value="C:cytoplasm"/>
    <property type="evidence" value="ECO:0007669"/>
    <property type="project" value="TreeGrafter"/>
</dbReference>
<dbReference type="SUPFAM" id="SSF81799">
    <property type="entry name" value="Putative methyltransferase TM0872, insert domain"/>
    <property type="match status" value="1"/>
</dbReference>
<dbReference type="SUPFAM" id="SSF53335">
    <property type="entry name" value="S-adenosyl-L-methionine-dependent methyltransferases"/>
    <property type="match status" value="1"/>
</dbReference>
<evidence type="ECO:0000256" key="1">
    <source>
        <dbReference type="ARBA" id="ARBA00010396"/>
    </source>
</evidence>
<keyword evidence="4" id="KW-0949">S-adenosyl-L-methionine</keyword>
<dbReference type="EMBL" id="UINC01195227">
    <property type="protein sequence ID" value="SVE11691.1"/>
    <property type="molecule type" value="Genomic_DNA"/>
</dbReference>
<dbReference type="PANTHER" id="PTHR11265:SF0">
    <property type="entry name" value="12S RRNA N4-METHYLCYTIDINE METHYLTRANSFERASE"/>
    <property type="match status" value="1"/>
</dbReference>
<dbReference type="InterPro" id="IPR002903">
    <property type="entry name" value="RsmH"/>
</dbReference>
<evidence type="ECO:0000256" key="4">
    <source>
        <dbReference type="ARBA" id="ARBA00022691"/>
    </source>
</evidence>
<organism evidence="5">
    <name type="scientific">marine metagenome</name>
    <dbReference type="NCBI Taxonomy" id="408172"/>
    <lineage>
        <taxon>unclassified sequences</taxon>
        <taxon>metagenomes</taxon>
        <taxon>ecological metagenomes</taxon>
    </lineage>
</organism>
<proteinExistence type="inferred from homology"/>
<dbReference type="Pfam" id="PF01795">
    <property type="entry name" value="Methyltransf_5"/>
    <property type="match status" value="1"/>
</dbReference>